<dbReference type="InterPro" id="IPR046347">
    <property type="entry name" value="bZIP_sf"/>
</dbReference>
<dbReference type="CDD" id="cd14713">
    <property type="entry name" value="bZIP_CEBPG"/>
    <property type="match status" value="1"/>
</dbReference>
<sequence length="131" mass="14046">MSEHPSDSDYSATYDDRHSGGGKSTPPGKFKFSDKNSDEYKRRRERNNIAVKKSRIKSKEKAEETQRRVNELKEENERLEAKIQTLSKELVVLKELFLEHARNGPGGGGGGGQGGGPAQAGGGGGSSGDAA</sequence>
<feature type="compositionally biased region" description="Gly residues" evidence="11">
    <location>
        <begin position="104"/>
        <end position="131"/>
    </location>
</feature>
<dbReference type="Gene3D" id="1.20.5.170">
    <property type="match status" value="1"/>
</dbReference>
<evidence type="ECO:0000256" key="5">
    <source>
        <dbReference type="ARBA" id="ARBA00023015"/>
    </source>
</evidence>
<dbReference type="SMART" id="SM00338">
    <property type="entry name" value="BRLZ"/>
    <property type="match status" value="1"/>
</dbReference>
<name>A0AAJ7TEW4_PETMA</name>
<dbReference type="KEGG" id="pmrn:116945971"/>
<feature type="domain" description="BZIP" evidence="12">
    <location>
        <begin position="37"/>
        <end position="100"/>
    </location>
</feature>
<comment type="subcellular location">
    <subcellularLocation>
        <location evidence="1">Nucleus</location>
    </subcellularLocation>
</comment>
<dbReference type="GO" id="GO:0000978">
    <property type="term" value="F:RNA polymerase II cis-regulatory region sequence-specific DNA binding"/>
    <property type="evidence" value="ECO:0007669"/>
    <property type="project" value="TreeGrafter"/>
</dbReference>
<reference evidence="14" key="1">
    <citation type="submission" date="2025-08" db="UniProtKB">
        <authorList>
            <consortium name="RefSeq"/>
        </authorList>
    </citation>
    <scope>IDENTIFICATION</scope>
    <source>
        <tissue evidence="14">Sperm</tissue>
    </source>
</reference>
<dbReference type="PROSITE" id="PS50217">
    <property type="entry name" value="BZIP"/>
    <property type="match status" value="1"/>
</dbReference>
<evidence type="ECO:0000256" key="2">
    <source>
        <dbReference type="ARBA" id="ARBA00006951"/>
    </source>
</evidence>
<evidence type="ECO:0000313" key="13">
    <source>
        <dbReference type="Proteomes" id="UP001318040"/>
    </source>
</evidence>
<dbReference type="PANTHER" id="PTHR23334">
    <property type="entry name" value="CCAAT/ENHANCER BINDING PROTEIN"/>
    <property type="match status" value="1"/>
</dbReference>
<dbReference type="Pfam" id="PF07716">
    <property type="entry name" value="bZIP_2"/>
    <property type="match status" value="1"/>
</dbReference>
<dbReference type="RefSeq" id="XP_032816594.1">
    <property type="nucleotide sequence ID" value="XM_032960703.1"/>
</dbReference>
<keyword evidence="7" id="KW-0010">Activator</keyword>
<dbReference type="GO" id="GO:0006351">
    <property type="term" value="P:DNA-templated transcription"/>
    <property type="evidence" value="ECO:0007669"/>
    <property type="project" value="InterPro"/>
</dbReference>
<evidence type="ECO:0000256" key="11">
    <source>
        <dbReference type="SAM" id="MobiDB-lite"/>
    </source>
</evidence>
<dbReference type="InterPro" id="IPR004827">
    <property type="entry name" value="bZIP"/>
</dbReference>
<dbReference type="InterPro" id="IPR031106">
    <property type="entry name" value="C/EBP"/>
</dbReference>
<feature type="region of interest" description="Disordered" evidence="11">
    <location>
        <begin position="100"/>
        <end position="131"/>
    </location>
</feature>
<evidence type="ECO:0000256" key="3">
    <source>
        <dbReference type="ARBA" id="ARBA00022499"/>
    </source>
</evidence>
<gene>
    <name evidence="14" type="primary">LOC116945971</name>
</gene>
<feature type="compositionally biased region" description="Basic and acidic residues" evidence="11">
    <location>
        <begin position="31"/>
        <end position="42"/>
    </location>
</feature>
<keyword evidence="13" id="KW-1185">Reference proteome</keyword>
<evidence type="ECO:0000256" key="8">
    <source>
        <dbReference type="ARBA" id="ARBA00023163"/>
    </source>
</evidence>
<evidence type="ECO:0000256" key="7">
    <source>
        <dbReference type="ARBA" id="ARBA00023159"/>
    </source>
</evidence>
<evidence type="ECO:0000256" key="4">
    <source>
        <dbReference type="ARBA" id="ARBA00022843"/>
    </source>
</evidence>
<evidence type="ECO:0000313" key="14">
    <source>
        <dbReference type="RefSeq" id="XP_032816594.1"/>
    </source>
</evidence>
<evidence type="ECO:0000259" key="12">
    <source>
        <dbReference type="PROSITE" id="PS50217"/>
    </source>
</evidence>
<protein>
    <recommendedName>
        <fullName evidence="10">CCAAT/enhancer-binding protein gamma</fullName>
    </recommendedName>
</protein>
<evidence type="ECO:0000256" key="10">
    <source>
        <dbReference type="ARBA" id="ARBA00073475"/>
    </source>
</evidence>
<keyword evidence="5" id="KW-0805">Transcription regulation</keyword>
<dbReference type="Proteomes" id="UP001318040">
    <property type="component" value="Chromosome 25"/>
</dbReference>
<evidence type="ECO:0000256" key="9">
    <source>
        <dbReference type="ARBA" id="ARBA00023242"/>
    </source>
</evidence>
<keyword evidence="9" id="KW-0539">Nucleus</keyword>
<feature type="region of interest" description="Disordered" evidence="11">
    <location>
        <begin position="1"/>
        <end position="72"/>
    </location>
</feature>
<accession>A0AAJ7TEW4</accession>
<dbReference type="FunFam" id="1.20.5.170:FF:000055">
    <property type="entry name" value="CCAAT/enhancer-binding protein gamma"/>
    <property type="match status" value="1"/>
</dbReference>
<feature type="compositionally biased region" description="Basic and acidic residues" evidence="11">
    <location>
        <begin position="57"/>
        <end position="72"/>
    </location>
</feature>
<dbReference type="SUPFAM" id="SSF57959">
    <property type="entry name" value="Leucine zipper domain"/>
    <property type="match status" value="1"/>
</dbReference>
<comment type="similarity">
    <text evidence="2">Belongs to the bZIP family. C/EBP subfamily.</text>
</comment>
<dbReference type="GO" id="GO:0005634">
    <property type="term" value="C:nucleus"/>
    <property type="evidence" value="ECO:0007669"/>
    <property type="project" value="UniProtKB-SubCell"/>
</dbReference>
<keyword evidence="6" id="KW-0238">DNA-binding</keyword>
<evidence type="ECO:0000256" key="1">
    <source>
        <dbReference type="ARBA" id="ARBA00004123"/>
    </source>
</evidence>
<dbReference type="GeneID" id="116945971"/>
<dbReference type="AlphaFoldDB" id="A0AAJ7TEW4"/>
<keyword evidence="3" id="KW-1017">Isopeptide bond</keyword>
<dbReference type="GO" id="GO:0000981">
    <property type="term" value="F:DNA-binding transcription factor activity, RNA polymerase II-specific"/>
    <property type="evidence" value="ECO:0007669"/>
    <property type="project" value="TreeGrafter"/>
</dbReference>
<keyword evidence="8" id="KW-0804">Transcription</keyword>
<organism evidence="13 14">
    <name type="scientific">Petromyzon marinus</name>
    <name type="common">Sea lamprey</name>
    <dbReference type="NCBI Taxonomy" id="7757"/>
    <lineage>
        <taxon>Eukaryota</taxon>
        <taxon>Metazoa</taxon>
        <taxon>Chordata</taxon>
        <taxon>Craniata</taxon>
        <taxon>Vertebrata</taxon>
        <taxon>Cyclostomata</taxon>
        <taxon>Hyperoartia</taxon>
        <taxon>Petromyzontiformes</taxon>
        <taxon>Petromyzontidae</taxon>
        <taxon>Petromyzon</taxon>
    </lineage>
</organism>
<proteinExistence type="inferred from homology"/>
<evidence type="ECO:0000256" key="6">
    <source>
        <dbReference type="ARBA" id="ARBA00023125"/>
    </source>
</evidence>
<dbReference type="PANTHER" id="PTHR23334:SF69">
    <property type="entry name" value="CCAAT_ENHANCER-BINDING PROTEIN GAMMA"/>
    <property type="match status" value="1"/>
</dbReference>
<keyword evidence="4" id="KW-0832">Ubl conjugation</keyword>